<sequence>MFDARLQFTLLIICGFLAISATSTGSLMLAAFAVLLLICQNQYRLGFKWFIIYGCLFFAHYFISTYMNASILNAFLLMLLIALKTLPTLIIASGLSKVPSGQLLASLQKLKIPESVLLTLTVALRFFPILRAESKIIGENVRIRGISLKSPKNWLRLNQMFEYAIIPLLMRTIRLADDLSASATTRGIDAPCKKTSHYAIAFRPKDSIALLLGLCMFGTLWIS</sequence>
<accession>A0A0G8EC23</accession>
<feature type="transmembrane region" description="Helical" evidence="6">
    <location>
        <begin position="6"/>
        <end position="38"/>
    </location>
</feature>
<dbReference type="Proteomes" id="UP000035214">
    <property type="component" value="Unassembled WGS sequence"/>
</dbReference>
<dbReference type="InterPro" id="IPR051611">
    <property type="entry name" value="ECF_transporter_component"/>
</dbReference>
<feature type="transmembrane region" description="Helical" evidence="6">
    <location>
        <begin position="69"/>
        <end position="92"/>
    </location>
</feature>
<dbReference type="EMBL" id="LCYI01000065">
    <property type="protein sequence ID" value="KLA21610.1"/>
    <property type="molecule type" value="Genomic_DNA"/>
</dbReference>
<dbReference type="InterPro" id="IPR003339">
    <property type="entry name" value="ABC/ECF_trnsptr_transmembrane"/>
</dbReference>
<dbReference type="Pfam" id="PF02361">
    <property type="entry name" value="CbiQ"/>
    <property type="match status" value="1"/>
</dbReference>
<evidence type="ECO:0000256" key="2">
    <source>
        <dbReference type="ARBA" id="ARBA00022475"/>
    </source>
</evidence>
<evidence type="ECO:0000256" key="1">
    <source>
        <dbReference type="ARBA" id="ARBA00004141"/>
    </source>
</evidence>
<proteinExistence type="predicted"/>
<evidence type="ECO:0000256" key="4">
    <source>
        <dbReference type="ARBA" id="ARBA00022989"/>
    </source>
</evidence>
<keyword evidence="4 6" id="KW-1133">Transmembrane helix</keyword>
<reference evidence="7 8" key="1">
    <citation type="submission" date="2015-04" db="EMBL/GenBank/DDBJ databases">
        <title>Draft Genome Sequences of Eight Spore-Forming Food Isolates of Bacillus cereus Genome sequencing.</title>
        <authorList>
            <person name="Krawcyk A.O."/>
            <person name="de Jong A."/>
            <person name="Eijlander R.T."/>
            <person name="Berendsen E.M."/>
            <person name="Holsappel S."/>
            <person name="Wells-Bennik M."/>
            <person name="Kuipers O.P."/>
        </authorList>
    </citation>
    <scope>NUCLEOTIDE SEQUENCE [LARGE SCALE GENOMIC DNA]</scope>
    <source>
        <strain evidence="7 8">B4077</strain>
    </source>
</reference>
<keyword evidence="5 6" id="KW-0472">Membrane</keyword>
<keyword evidence="2" id="KW-1003">Cell membrane</keyword>
<organism evidence="7 8">
    <name type="scientific">Bacillus cereus</name>
    <dbReference type="NCBI Taxonomy" id="1396"/>
    <lineage>
        <taxon>Bacteria</taxon>
        <taxon>Bacillati</taxon>
        <taxon>Bacillota</taxon>
        <taxon>Bacilli</taxon>
        <taxon>Bacillales</taxon>
        <taxon>Bacillaceae</taxon>
        <taxon>Bacillus</taxon>
        <taxon>Bacillus cereus group</taxon>
    </lineage>
</organism>
<comment type="caution">
    <text evidence="7">The sequence shown here is derived from an EMBL/GenBank/DDBJ whole genome shotgun (WGS) entry which is preliminary data.</text>
</comment>
<comment type="subcellular location">
    <subcellularLocation>
        <location evidence="1">Membrane</location>
        <topology evidence="1">Multi-pass membrane protein</topology>
    </subcellularLocation>
</comment>
<evidence type="ECO:0000256" key="6">
    <source>
        <dbReference type="SAM" id="Phobius"/>
    </source>
</evidence>
<dbReference type="CDD" id="cd16914">
    <property type="entry name" value="EcfT"/>
    <property type="match status" value="1"/>
</dbReference>
<dbReference type="PATRIC" id="fig|1396.428.peg.3514"/>
<dbReference type="PANTHER" id="PTHR34857">
    <property type="entry name" value="SLL0384 PROTEIN"/>
    <property type="match status" value="1"/>
</dbReference>
<dbReference type="GO" id="GO:0005886">
    <property type="term" value="C:plasma membrane"/>
    <property type="evidence" value="ECO:0007669"/>
    <property type="project" value="UniProtKB-ARBA"/>
</dbReference>
<name>A0A0G8EC23_BACCE</name>
<evidence type="ECO:0000256" key="3">
    <source>
        <dbReference type="ARBA" id="ARBA00022692"/>
    </source>
</evidence>
<evidence type="ECO:0000313" key="7">
    <source>
        <dbReference type="EMBL" id="KLA21610.1"/>
    </source>
</evidence>
<gene>
    <name evidence="7" type="ORF">B4077_1104</name>
</gene>
<keyword evidence="3 6" id="KW-0812">Transmembrane</keyword>
<evidence type="ECO:0008006" key="9">
    <source>
        <dbReference type="Google" id="ProtNLM"/>
    </source>
</evidence>
<protein>
    <recommendedName>
        <fullName evidence="9">Energy-coupling factor transporter transmembrane protein EcfT</fullName>
    </recommendedName>
</protein>
<feature type="transmembrane region" description="Helical" evidence="6">
    <location>
        <begin position="45"/>
        <end position="63"/>
    </location>
</feature>
<evidence type="ECO:0000256" key="5">
    <source>
        <dbReference type="ARBA" id="ARBA00023136"/>
    </source>
</evidence>
<dbReference type="PANTHER" id="PTHR34857:SF2">
    <property type="entry name" value="SLL0384 PROTEIN"/>
    <property type="match status" value="1"/>
</dbReference>
<dbReference type="RefSeq" id="WP_080345261.1">
    <property type="nucleotide sequence ID" value="NZ_LCYI01000065.1"/>
</dbReference>
<evidence type="ECO:0000313" key="8">
    <source>
        <dbReference type="Proteomes" id="UP000035214"/>
    </source>
</evidence>
<dbReference type="AlphaFoldDB" id="A0A0G8EC23"/>